<sequence length="371" mass="42374">MAYYIDLFSPETYAAFTISDQSVSGFRERQRSIATNVKVGDKLICYVTKLSRWVGVLDIKSSFFIDDSPIFTPVNDPFIVRFNVGPTVWLPLDKSPPIEADICWNHLSFTKKLPKKSLAWTGMVRGSLRKIDDKDGQYLEKLLIGQPANTVTYPLSERDNKVLKTPTVKTQDNKQVTVSIPDNEVALLNTSQQQNTQRDSIRIQALLAEIGERMNLKIWIPRSDRQRVLDVWQPKTTCLLEQLPLNYDSATLKTIENIDVLWIKGRSIVRAFEVEHTTSIYSGILRMADLMALQPNLSIEAHIVAPIDRKEKVLQEISRPVFAFLEKGPLSESCTFISYESVIELSQEKRLEYMTDSVLEEYTEYAEDADI</sequence>
<dbReference type="EMBL" id="JAFMYV010000007">
    <property type="protein sequence ID" value="MBO0937909.1"/>
    <property type="molecule type" value="Genomic_DNA"/>
</dbReference>
<dbReference type="AlphaFoldDB" id="A0A939GF95"/>
<organism evidence="1 2">
    <name type="scientific">Fibrella rubiginis</name>
    <dbReference type="NCBI Taxonomy" id="2817060"/>
    <lineage>
        <taxon>Bacteria</taxon>
        <taxon>Pseudomonadati</taxon>
        <taxon>Bacteroidota</taxon>
        <taxon>Cytophagia</taxon>
        <taxon>Cytophagales</taxon>
        <taxon>Spirosomataceae</taxon>
        <taxon>Fibrella</taxon>
    </lineage>
</organism>
<dbReference type="SUPFAM" id="SSF88697">
    <property type="entry name" value="PUA domain-like"/>
    <property type="match status" value="1"/>
</dbReference>
<accession>A0A939GF95</accession>
<proteinExistence type="predicted"/>
<keyword evidence="2" id="KW-1185">Reference proteome</keyword>
<dbReference type="Proteomes" id="UP000664034">
    <property type="component" value="Unassembled WGS sequence"/>
</dbReference>
<dbReference type="Gene3D" id="3.10.590.10">
    <property type="entry name" value="ph1033 like domains"/>
    <property type="match status" value="1"/>
</dbReference>
<comment type="caution">
    <text evidence="1">The sequence shown here is derived from an EMBL/GenBank/DDBJ whole genome shotgun (WGS) entry which is preliminary data.</text>
</comment>
<evidence type="ECO:0000313" key="2">
    <source>
        <dbReference type="Proteomes" id="UP000664034"/>
    </source>
</evidence>
<gene>
    <name evidence="1" type="ORF">J2I47_15230</name>
</gene>
<reference evidence="1" key="1">
    <citation type="submission" date="2021-03" db="EMBL/GenBank/DDBJ databases">
        <title>Fibrella sp. HMF5335 genome sequencing and assembly.</title>
        <authorList>
            <person name="Kang H."/>
            <person name="Kim H."/>
            <person name="Bae S."/>
            <person name="Joh K."/>
        </authorList>
    </citation>
    <scope>NUCLEOTIDE SEQUENCE</scope>
    <source>
        <strain evidence="1">HMF5335</strain>
    </source>
</reference>
<evidence type="ECO:0000313" key="1">
    <source>
        <dbReference type="EMBL" id="MBO0937909.1"/>
    </source>
</evidence>
<protein>
    <recommendedName>
        <fullName evidence="3">EVE domain-containing protein</fullName>
    </recommendedName>
</protein>
<name>A0A939GF95_9BACT</name>
<dbReference type="RefSeq" id="WP_207365445.1">
    <property type="nucleotide sequence ID" value="NZ_JAFMYV010000007.1"/>
</dbReference>
<evidence type="ECO:0008006" key="3">
    <source>
        <dbReference type="Google" id="ProtNLM"/>
    </source>
</evidence>
<dbReference type="InterPro" id="IPR015947">
    <property type="entry name" value="PUA-like_sf"/>
</dbReference>